<dbReference type="GO" id="GO:0043565">
    <property type="term" value="F:sequence-specific DNA binding"/>
    <property type="evidence" value="ECO:0007669"/>
    <property type="project" value="InterPro"/>
</dbReference>
<dbReference type="InterPro" id="IPR035965">
    <property type="entry name" value="PAS-like_dom_sf"/>
</dbReference>
<dbReference type="Pfam" id="PF13426">
    <property type="entry name" value="PAS_9"/>
    <property type="match status" value="1"/>
</dbReference>
<organism evidence="8 9">
    <name type="scientific">Desulfosarcina widdelii</name>
    <dbReference type="NCBI Taxonomy" id="947919"/>
    <lineage>
        <taxon>Bacteria</taxon>
        <taxon>Pseudomonadati</taxon>
        <taxon>Thermodesulfobacteriota</taxon>
        <taxon>Desulfobacteria</taxon>
        <taxon>Desulfobacterales</taxon>
        <taxon>Desulfosarcinaceae</taxon>
        <taxon>Desulfosarcina</taxon>
    </lineage>
</organism>
<evidence type="ECO:0000256" key="1">
    <source>
        <dbReference type="ARBA" id="ARBA00022741"/>
    </source>
</evidence>
<dbReference type="InterPro" id="IPR000014">
    <property type="entry name" value="PAS"/>
</dbReference>
<dbReference type="PROSITE" id="PS00676">
    <property type="entry name" value="SIGMA54_INTERACT_2"/>
    <property type="match status" value="1"/>
</dbReference>
<name>A0A5K7ZPV0_9BACT</name>
<dbReference type="Pfam" id="PF02954">
    <property type="entry name" value="HTH_8"/>
    <property type="match status" value="1"/>
</dbReference>
<dbReference type="InterPro" id="IPR002078">
    <property type="entry name" value="Sigma_54_int"/>
</dbReference>
<protein>
    <submittedName>
        <fullName evidence="8">Arginine utilization regulatory protein RocR</fullName>
    </submittedName>
</protein>
<keyword evidence="5" id="KW-0804">Transcription</keyword>
<dbReference type="Proteomes" id="UP000427769">
    <property type="component" value="Chromosome"/>
</dbReference>
<dbReference type="GO" id="GO:0005524">
    <property type="term" value="F:ATP binding"/>
    <property type="evidence" value="ECO:0007669"/>
    <property type="project" value="UniProtKB-KW"/>
</dbReference>
<dbReference type="EMBL" id="AP021875">
    <property type="protein sequence ID" value="BBO78727.1"/>
    <property type="molecule type" value="Genomic_DNA"/>
</dbReference>
<keyword evidence="3" id="KW-0805">Transcription regulation</keyword>
<gene>
    <name evidence="8" type="primary">rocR</name>
    <name evidence="8" type="ORF">DSCW_61440</name>
</gene>
<dbReference type="InterPro" id="IPR025943">
    <property type="entry name" value="Sigma_54_int_dom_ATP-bd_2"/>
</dbReference>
<dbReference type="SUPFAM" id="SSF46689">
    <property type="entry name" value="Homeodomain-like"/>
    <property type="match status" value="1"/>
</dbReference>
<dbReference type="InterPro" id="IPR025944">
    <property type="entry name" value="Sigma_54_int_dom_CS"/>
</dbReference>
<proteinExistence type="predicted"/>
<dbReference type="RefSeq" id="WP_155307331.1">
    <property type="nucleotide sequence ID" value="NZ_AP021875.1"/>
</dbReference>
<dbReference type="Pfam" id="PF25601">
    <property type="entry name" value="AAA_lid_14"/>
    <property type="match status" value="1"/>
</dbReference>
<dbReference type="PROSITE" id="PS50112">
    <property type="entry name" value="PAS"/>
    <property type="match status" value="1"/>
</dbReference>
<dbReference type="CDD" id="cd00130">
    <property type="entry name" value="PAS"/>
    <property type="match status" value="1"/>
</dbReference>
<dbReference type="PROSITE" id="PS50045">
    <property type="entry name" value="SIGMA54_INTERACT_4"/>
    <property type="match status" value="1"/>
</dbReference>
<evidence type="ECO:0000256" key="2">
    <source>
        <dbReference type="ARBA" id="ARBA00022840"/>
    </source>
</evidence>
<dbReference type="Pfam" id="PF00158">
    <property type="entry name" value="Sigma54_activat"/>
    <property type="match status" value="1"/>
</dbReference>
<dbReference type="InterPro" id="IPR009057">
    <property type="entry name" value="Homeodomain-like_sf"/>
</dbReference>
<evidence type="ECO:0000256" key="5">
    <source>
        <dbReference type="ARBA" id="ARBA00023163"/>
    </source>
</evidence>
<dbReference type="InterPro" id="IPR003593">
    <property type="entry name" value="AAA+_ATPase"/>
</dbReference>
<dbReference type="InterPro" id="IPR058031">
    <property type="entry name" value="AAA_lid_NorR"/>
</dbReference>
<evidence type="ECO:0000256" key="3">
    <source>
        <dbReference type="ARBA" id="ARBA00023015"/>
    </source>
</evidence>
<dbReference type="InterPro" id="IPR027417">
    <property type="entry name" value="P-loop_NTPase"/>
</dbReference>
<accession>A0A5K7ZPV0</accession>
<dbReference type="InterPro" id="IPR025662">
    <property type="entry name" value="Sigma_54_int_dom_ATP-bd_1"/>
</dbReference>
<dbReference type="Gene3D" id="3.40.50.300">
    <property type="entry name" value="P-loop containing nucleotide triphosphate hydrolases"/>
    <property type="match status" value="1"/>
</dbReference>
<dbReference type="Gene3D" id="1.10.8.60">
    <property type="match status" value="1"/>
</dbReference>
<dbReference type="GO" id="GO:0006355">
    <property type="term" value="P:regulation of DNA-templated transcription"/>
    <property type="evidence" value="ECO:0007669"/>
    <property type="project" value="InterPro"/>
</dbReference>
<dbReference type="Gene3D" id="1.10.10.60">
    <property type="entry name" value="Homeodomain-like"/>
    <property type="match status" value="1"/>
</dbReference>
<dbReference type="AlphaFoldDB" id="A0A5K7ZPV0"/>
<keyword evidence="4" id="KW-0238">DNA-binding</keyword>
<dbReference type="SUPFAM" id="SSF52540">
    <property type="entry name" value="P-loop containing nucleoside triphosphate hydrolases"/>
    <property type="match status" value="1"/>
</dbReference>
<dbReference type="PROSITE" id="PS00688">
    <property type="entry name" value="SIGMA54_INTERACT_3"/>
    <property type="match status" value="1"/>
</dbReference>
<evidence type="ECO:0000313" key="8">
    <source>
        <dbReference type="EMBL" id="BBO78727.1"/>
    </source>
</evidence>
<dbReference type="SUPFAM" id="SSF55785">
    <property type="entry name" value="PYP-like sensor domain (PAS domain)"/>
    <property type="match status" value="1"/>
</dbReference>
<feature type="domain" description="Sigma-54 factor interaction" evidence="6">
    <location>
        <begin position="156"/>
        <end position="384"/>
    </location>
</feature>
<reference evidence="8 9" key="1">
    <citation type="submission" date="2019-11" db="EMBL/GenBank/DDBJ databases">
        <title>Comparative genomics of hydrocarbon-degrading Desulfosarcina strains.</title>
        <authorList>
            <person name="Watanabe M."/>
            <person name="Kojima H."/>
            <person name="Fukui M."/>
        </authorList>
    </citation>
    <scope>NUCLEOTIDE SEQUENCE [LARGE SCALE GENOMIC DNA]</scope>
    <source>
        <strain evidence="8 9">PP31</strain>
    </source>
</reference>
<feature type="domain" description="PAS" evidence="7">
    <location>
        <begin position="16"/>
        <end position="74"/>
    </location>
</feature>
<keyword evidence="2" id="KW-0067">ATP-binding</keyword>
<keyword evidence="1" id="KW-0547">Nucleotide-binding</keyword>
<keyword evidence="9" id="KW-1185">Reference proteome</keyword>
<dbReference type="KEGG" id="dwd:DSCW_61440"/>
<dbReference type="InterPro" id="IPR002197">
    <property type="entry name" value="HTH_Fis"/>
</dbReference>
<sequence>MNTHLSESFVHALDIGYEDFLPVFDGFSEGLLITDRDATIVYYNPAMTVIDELQPSDVLGKKVTDVYALTEAESCIMQCLQTRQPIVDRPLLYRTRWGKIANTMHTVFPLFKGTRLEGAICLVREYGMLAKTISSAPLSRHHSTVPAEARFDFDAIVGCNVEFLRVVNTAKMAAGTPSPVMLYGETGTGKELFAQAIHNRSENRKGRYTAVNCAAIPENLLEGILFGTTRGAFTGARDKIGLFEQANGGTLFLDELNAMANRLQAKILRVVQERKVRRLGSLQERPVDLKIVSSVNQEPHVAIAENALRPDLFYRLGVVFIPIPPLRERKEDIVLLARHFLSKHNRALNRNVTDISDDVLALFNRYDWPGNVRELEHVIEGAINLVVSSRTIERRHLQSHHTVWQRFSGQPDGRTADKRLPVSRILAPSLAARSTAGLVQRKADLERETIAEALASSRGNVTRAAREIGISRQLLTYKMKKYRIERRHYYA</sequence>
<dbReference type="PROSITE" id="PS00675">
    <property type="entry name" value="SIGMA54_INTERACT_1"/>
    <property type="match status" value="1"/>
</dbReference>
<dbReference type="FunFam" id="3.40.50.300:FF:000006">
    <property type="entry name" value="DNA-binding transcriptional regulator NtrC"/>
    <property type="match status" value="1"/>
</dbReference>
<dbReference type="SMART" id="SM00091">
    <property type="entry name" value="PAS"/>
    <property type="match status" value="1"/>
</dbReference>
<dbReference type="PANTHER" id="PTHR32071">
    <property type="entry name" value="TRANSCRIPTIONAL REGULATORY PROTEIN"/>
    <property type="match status" value="1"/>
</dbReference>
<evidence type="ECO:0000256" key="4">
    <source>
        <dbReference type="ARBA" id="ARBA00023125"/>
    </source>
</evidence>
<dbReference type="OrthoDB" id="9803970at2"/>
<dbReference type="PANTHER" id="PTHR32071:SF74">
    <property type="entry name" value="TRANSCRIPTIONAL ACTIVATOR ROCR"/>
    <property type="match status" value="1"/>
</dbReference>
<dbReference type="SMART" id="SM00382">
    <property type="entry name" value="AAA"/>
    <property type="match status" value="1"/>
</dbReference>
<evidence type="ECO:0000313" key="9">
    <source>
        <dbReference type="Proteomes" id="UP000427769"/>
    </source>
</evidence>
<evidence type="ECO:0000259" key="7">
    <source>
        <dbReference type="PROSITE" id="PS50112"/>
    </source>
</evidence>
<dbReference type="PRINTS" id="PR01590">
    <property type="entry name" value="HTHFIS"/>
</dbReference>
<dbReference type="Gene3D" id="3.30.450.20">
    <property type="entry name" value="PAS domain"/>
    <property type="match status" value="1"/>
</dbReference>
<evidence type="ECO:0000259" key="6">
    <source>
        <dbReference type="PROSITE" id="PS50045"/>
    </source>
</evidence>
<dbReference type="CDD" id="cd00009">
    <property type="entry name" value="AAA"/>
    <property type="match status" value="1"/>
</dbReference>